<accession>A0A3B6VYP2</accession>
<dbReference type="AlphaFoldDB" id="A0A3B6VYP2"/>
<organism evidence="1 2">
    <name type="scientific">Brachyspira pilosicoli P43/6/78</name>
    <dbReference type="NCBI Taxonomy" id="1042417"/>
    <lineage>
        <taxon>Bacteria</taxon>
        <taxon>Pseudomonadati</taxon>
        <taxon>Spirochaetota</taxon>
        <taxon>Spirochaetia</taxon>
        <taxon>Brachyspirales</taxon>
        <taxon>Brachyspiraceae</taxon>
        <taxon>Brachyspira</taxon>
    </lineage>
</organism>
<reference evidence="1 2" key="1">
    <citation type="journal article" date="2013" name="Genome Announc.">
        <title>Complete Genome Sequence of the Porcine Strain Brachyspira pilosicoli P43/6/78(T.).</title>
        <authorList>
            <person name="Lin C."/>
            <person name="den Bakker H.C."/>
            <person name="Suzuki H."/>
            <person name="Lefebure T."/>
            <person name="Ponnala L."/>
            <person name="Sun Q."/>
            <person name="Stanhope M.J."/>
            <person name="Wiedmann M."/>
            <person name="Duhamel G.E."/>
        </authorList>
    </citation>
    <scope>NUCLEOTIDE SEQUENCE [LARGE SCALE GENOMIC DNA]</scope>
    <source>
        <strain evidence="1 2">P43/6/78</strain>
    </source>
</reference>
<dbReference type="Proteomes" id="UP000010793">
    <property type="component" value="Chromosome"/>
</dbReference>
<gene>
    <name evidence="1" type="ORF">BPP43_09020</name>
</gene>
<sequence>MSYNFKLIVRNGHNEEILDLIDLSSQIKLSDIKLDLKTIEGNKFTSIKSGIGIISSGRKLDFAIPIFEYKDNLGKWVKIESQYTKYTTMILSNNSNRYFIRIEFENEIYEAEYIMTSVGGYTVKYINNLGVINISLESLDKTFLRQKEDTYKLNITNDSKQDIYYKSLSLVPTAVSFSLEFNNIIGDELYFLFANKQNFGIEANIKNINFERCIVDFDGEVLKVNGVIYDYKGIRPELNVGDNIFYLDTNQTCTNAYIRYRRGVLI</sequence>
<dbReference type="KEGG" id="bpip:BPP43_09020"/>
<evidence type="ECO:0000313" key="1">
    <source>
        <dbReference type="EMBL" id="AGA66989.1"/>
    </source>
</evidence>
<dbReference type="EMBL" id="CP002873">
    <property type="protein sequence ID" value="AGA66989.1"/>
    <property type="molecule type" value="Genomic_DNA"/>
</dbReference>
<dbReference type="RefSeq" id="WP_015274700.1">
    <property type="nucleotide sequence ID" value="NC_019908.1"/>
</dbReference>
<keyword evidence="2" id="KW-1185">Reference proteome</keyword>
<evidence type="ECO:0000313" key="2">
    <source>
        <dbReference type="Proteomes" id="UP000010793"/>
    </source>
</evidence>
<proteinExistence type="predicted"/>
<protein>
    <submittedName>
        <fullName evidence="1">Uncharacterized protein</fullName>
    </submittedName>
</protein>
<name>A0A3B6VYP2_BRAPL</name>